<dbReference type="EMBL" id="JACXJA010000035">
    <property type="protein sequence ID" value="MBD2864935.1"/>
    <property type="molecule type" value="Genomic_DNA"/>
</dbReference>
<feature type="compositionally biased region" description="Low complexity" evidence="1">
    <location>
        <begin position="306"/>
        <end position="324"/>
    </location>
</feature>
<proteinExistence type="predicted"/>
<dbReference type="Proteomes" id="UP000639396">
    <property type="component" value="Unassembled WGS sequence"/>
</dbReference>
<sequence>MLLLGSRTITVEGITIFPDHADPSQFWYLPGPVQLARRGGRAAFTFIKYKPAAVAAGAKGGGFLMFEVNLRLDPDLERRILSKLRALSKERPKLAAVPFDEGTVQCIALNVQGAGGTAATEPAGPGSFHAVEKILGASVPSLHGENTAAFSLTLSQEGATILEKAFAQGTQPVGVIYDLKFTGMRPALNVEITADLERVYNQLSAGLEAQVYFVRAGIDAAFEKLVQDGAIHIKVVDFTGEEDEKEKERWALDFFKENLLRQWFEPTLTPGQVAGGAVQPESLDQVLRRGNELRPPATPVPPRPDAAPATPAPGTAGGAAARAAVSPTQGTGRGETADGHNPTPPAATPAAGVSPTEGTGFPAASAVPASPAAVGVSVPPSRASNLPAGVASAPGGIGSPALVSFKLRFVHQEERKHIKLVYDRSEATQRTYAPQGFFGLLVADLERGKHFVEVDLDDPFFRVFTIQAETLIDFDRIGLNSAHLSLNYGNAADPATLKHKDFVFDKTRNAPQTFEVFMNERLDTDYEYSVQYHFNPQSDWDGSRMSYDLPPRRIEDRTLLLNPFESIGFLEVQIRPASVDWGVVDSIDVHLAYRPPGGAAQNKQLVLTQSLEALTWKLRLDDRTFRSYTYRFVHHLKDGTTRETEPVTSEAALIPVDDPFPGTIKIEFIPLFESAKIKMVYIDVVYDDPEHQYRREERLKMAGNQSDSVQLVLALLNPALKTFRYQLTFIGTDNSMRRVPFAETAETLIPVQEGP</sequence>
<name>A0A927H1M9_9BACL</name>
<organism evidence="2 3">
    <name type="scientific">Paenibacillus oceani</name>
    <dbReference type="NCBI Taxonomy" id="2772510"/>
    <lineage>
        <taxon>Bacteria</taxon>
        <taxon>Bacillati</taxon>
        <taxon>Bacillota</taxon>
        <taxon>Bacilli</taxon>
        <taxon>Bacillales</taxon>
        <taxon>Paenibacillaceae</taxon>
        <taxon>Paenibacillus</taxon>
    </lineage>
</organism>
<dbReference type="AlphaFoldDB" id="A0A927H1M9"/>
<accession>A0A927H1M9</accession>
<evidence type="ECO:0000313" key="3">
    <source>
        <dbReference type="Proteomes" id="UP000639396"/>
    </source>
</evidence>
<feature type="compositionally biased region" description="Pro residues" evidence="1">
    <location>
        <begin position="296"/>
        <end position="305"/>
    </location>
</feature>
<dbReference type="RefSeq" id="WP_190930556.1">
    <property type="nucleotide sequence ID" value="NZ_JACXJA010000035.1"/>
</dbReference>
<keyword evidence="3" id="KW-1185">Reference proteome</keyword>
<evidence type="ECO:0000256" key="1">
    <source>
        <dbReference type="SAM" id="MobiDB-lite"/>
    </source>
</evidence>
<reference evidence="2" key="1">
    <citation type="submission" date="2020-09" db="EMBL/GenBank/DDBJ databases">
        <title>A novel bacterium of genus Paenibacillus, isolated from South China Sea.</title>
        <authorList>
            <person name="Huang H."/>
            <person name="Mo K."/>
            <person name="Hu Y."/>
        </authorList>
    </citation>
    <scope>NUCLEOTIDE SEQUENCE</scope>
    <source>
        <strain evidence="2">IB182363</strain>
    </source>
</reference>
<comment type="caution">
    <text evidence="2">The sequence shown here is derived from an EMBL/GenBank/DDBJ whole genome shotgun (WGS) entry which is preliminary data.</text>
</comment>
<gene>
    <name evidence="2" type="ORF">IDH45_23430</name>
</gene>
<feature type="region of interest" description="Disordered" evidence="1">
    <location>
        <begin position="292"/>
        <end position="366"/>
    </location>
</feature>
<evidence type="ECO:0000313" key="2">
    <source>
        <dbReference type="EMBL" id="MBD2864935.1"/>
    </source>
</evidence>
<protein>
    <submittedName>
        <fullName evidence="2">Uncharacterized protein</fullName>
    </submittedName>
</protein>